<dbReference type="InterPro" id="IPR050818">
    <property type="entry name" value="KCNH_animal-type"/>
</dbReference>
<evidence type="ECO:0000313" key="2">
    <source>
        <dbReference type="EMBL" id="MEQ2172817.1"/>
    </source>
</evidence>
<accession>A0ABV0NN20</accession>
<dbReference type="PROSITE" id="PS50042">
    <property type="entry name" value="CNMP_BINDING_3"/>
    <property type="match status" value="1"/>
</dbReference>
<dbReference type="CDD" id="cd00038">
    <property type="entry name" value="CAP_ED"/>
    <property type="match status" value="1"/>
</dbReference>
<dbReference type="PANTHER" id="PTHR10217">
    <property type="entry name" value="VOLTAGE AND LIGAND GATED POTASSIUM CHANNEL"/>
    <property type="match status" value="1"/>
</dbReference>
<comment type="caution">
    <text evidence="2">The sequence shown here is derived from an EMBL/GenBank/DDBJ whole genome shotgun (WGS) entry which is preliminary data.</text>
</comment>
<dbReference type="Gene3D" id="2.60.120.10">
    <property type="entry name" value="Jelly Rolls"/>
    <property type="match status" value="1"/>
</dbReference>
<proteinExistence type="predicted"/>
<keyword evidence="3" id="KW-1185">Reference proteome</keyword>
<organism evidence="2 3">
    <name type="scientific">Goodea atripinnis</name>
    <dbReference type="NCBI Taxonomy" id="208336"/>
    <lineage>
        <taxon>Eukaryota</taxon>
        <taxon>Metazoa</taxon>
        <taxon>Chordata</taxon>
        <taxon>Craniata</taxon>
        <taxon>Vertebrata</taxon>
        <taxon>Euteleostomi</taxon>
        <taxon>Actinopterygii</taxon>
        <taxon>Neopterygii</taxon>
        <taxon>Teleostei</taxon>
        <taxon>Neoteleostei</taxon>
        <taxon>Acanthomorphata</taxon>
        <taxon>Ovalentaria</taxon>
        <taxon>Atherinomorphae</taxon>
        <taxon>Cyprinodontiformes</taxon>
        <taxon>Goodeidae</taxon>
        <taxon>Goodea</taxon>
    </lineage>
</organism>
<dbReference type="PANTHER" id="PTHR10217:SF533">
    <property type="entry name" value="POTASSIUM VOLTAGE-GATED CHANNEL SUBFAMILY H MEMBER 5"/>
    <property type="match status" value="1"/>
</dbReference>
<dbReference type="EMBL" id="JAHRIO010042924">
    <property type="protein sequence ID" value="MEQ2172817.1"/>
    <property type="molecule type" value="Genomic_DNA"/>
</dbReference>
<sequence>MRADICVHLNRKVFNEHPAFRLASDGCLRSLAVEFQTIHCAPGDLIYHAGESVDTLCFVVSGSLEVIQDDEVIAILGM</sequence>
<evidence type="ECO:0000313" key="3">
    <source>
        <dbReference type="Proteomes" id="UP001476798"/>
    </source>
</evidence>
<feature type="domain" description="Cyclic nucleotide-binding" evidence="1">
    <location>
        <begin position="19"/>
        <end position="78"/>
    </location>
</feature>
<dbReference type="InterPro" id="IPR014710">
    <property type="entry name" value="RmlC-like_jellyroll"/>
</dbReference>
<dbReference type="InterPro" id="IPR000595">
    <property type="entry name" value="cNMP-bd_dom"/>
</dbReference>
<dbReference type="InterPro" id="IPR018490">
    <property type="entry name" value="cNMP-bd_dom_sf"/>
</dbReference>
<gene>
    <name evidence="2" type="primary">KCNH5_3</name>
    <name evidence="2" type="ORF">GOODEAATRI_025260</name>
</gene>
<protein>
    <submittedName>
        <fullName evidence="2">Potassium voltage-gated channel subfamily H member 5</fullName>
    </submittedName>
</protein>
<dbReference type="Proteomes" id="UP001476798">
    <property type="component" value="Unassembled WGS sequence"/>
</dbReference>
<reference evidence="2 3" key="1">
    <citation type="submission" date="2021-06" db="EMBL/GenBank/DDBJ databases">
        <authorList>
            <person name="Palmer J.M."/>
        </authorList>
    </citation>
    <scope>NUCLEOTIDE SEQUENCE [LARGE SCALE GENOMIC DNA]</scope>
    <source>
        <strain evidence="2 3">GA_2019</strain>
        <tissue evidence="2">Muscle</tissue>
    </source>
</reference>
<evidence type="ECO:0000259" key="1">
    <source>
        <dbReference type="PROSITE" id="PS50042"/>
    </source>
</evidence>
<dbReference type="SUPFAM" id="SSF51206">
    <property type="entry name" value="cAMP-binding domain-like"/>
    <property type="match status" value="1"/>
</dbReference>
<name>A0ABV0NN20_9TELE</name>